<dbReference type="FunFam" id="3.20.20.70:FF:000128">
    <property type="entry name" value="Phospho-2-dehydro-3-deoxyheptonate aldolase"/>
    <property type="match status" value="1"/>
</dbReference>
<dbReference type="InterPro" id="IPR002480">
    <property type="entry name" value="DAHP_synth_2"/>
</dbReference>
<keyword evidence="5 10" id="KW-0808">Transferase</keyword>
<sequence length="480" mass="53567">SSLRPVCADSSKSKNPITVPAAAASAPAAPALTKKWAVDSWKSKKALQMPEYPNREELESVLRTLESFPPIVFAGEARKLEERLGEAAMGNAFLLQGGDCAESFKEFNANNIRDTLRILLQMGAVLMFGGQMPVIKVGRMAGQFAKPRSDPLEEKNGVKLPSYRGDNINGDSFDEKSRIPDPHRMIRAYCQSAATLNLLRAFVTGGYAAMQRVTQWNLDFTEQSEQGDRYRELAHRVDEALGFMQAAGLTVDHPVMRSTDFWTSHECLLLPYEQSLTRLDSTSGLYYDCSAHFLWVGERTRQLDGAHVEFLRGVANPLGIKVSDKMDPNEFVKLIEILNPENKAGRITIITRMGAENTRVKLPHLIRAVRRSGLTVTWVSDPMHGNTIKAPCGLKTRPFDSIRAEVRAFFDVHEQEGSYPGGVHLEMTGQNVTECIGGSRAVTFDDLSSRYHTHCDPRLNSSQSLELAFIIAERLRRRRL</sequence>
<reference evidence="11 12" key="1">
    <citation type="journal article" date="2013" name="BMC Genomics">
        <title>The miniature genome of a carnivorous plant Genlisea aurea contains a low number of genes and short non-coding sequences.</title>
        <authorList>
            <person name="Leushkin E.V."/>
            <person name="Sutormin R.A."/>
            <person name="Nabieva E.R."/>
            <person name="Penin A.A."/>
            <person name="Kondrashov A.S."/>
            <person name="Logacheva M.D."/>
        </authorList>
    </citation>
    <scope>NUCLEOTIDE SEQUENCE [LARGE SCALE GENOMIC DNA]</scope>
</reference>
<keyword evidence="9" id="KW-0104">Cadmium</keyword>
<feature type="non-terminal residue" evidence="11">
    <location>
        <position position="1"/>
    </location>
</feature>
<dbReference type="EC" id="2.5.1.54" evidence="10"/>
<gene>
    <name evidence="11" type="ORF">M569_05000</name>
</gene>
<feature type="binding site" evidence="9">
    <location>
        <position position="139"/>
    </location>
    <ligand>
        <name>phosphoenolpyruvate</name>
        <dbReference type="ChEBI" id="CHEBI:58702"/>
    </ligand>
</feature>
<feature type="binding site" evidence="9">
    <location>
        <position position="352"/>
    </location>
    <ligand>
        <name>phosphoenolpyruvate</name>
        <dbReference type="ChEBI" id="CHEBI:58702"/>
    </ligand>
</feature>
<dbReference type="Gene3D" id="3.20.20.70">
    <property type="entry name" value="Aldolase class I"/>
    <property type="match status" value="2"/>
</dbReference>
<dbReference type="Proteomes" id="UP000015453">
    <property type="component" value="Unassembled WGS sequence"/>
</dbReference>
<evidence type="ECO:0000313" key="12">
    <source>
        <dbReference type="Proteomes" id="UP000015453"/>
    </source>
</evidence>
<proteinExistence type="inferred from homology"/>
<feature type="binding site" evidence="9">
    <location>
        <position position="321"/>
    </location>
    <ligand>
        <name>phosphoenolpyruvate</name>
        <dbReference type="ChEBI" id="CHEBI:58702"/>
    </ligand>
</feature>
<name>S8EB32_9LAMI</name>
<evidence type="ECO:0000256" key="6">
    <source>
        <dbReference type="ARBA" id="ARBA00022946"/>
    </source>
</evidence>
<evidence type="ECO:0000256" key="2">
    <source>
        <dbReference type="ARBA" id="ARBA00004688"/>
    </source>
</evidence>
<dbReference type="UniPathway" id="UPA00053">
    <property type="reaction ID" value="UER00084"/>
</dbReference>
<feature type="binding site" evidence="9">
    <location>
        <begin position="298"/>
        <end position="299"/>
    </location>
    <ligand>
        <name>phosphoenolpyruvate</name>
        <dbReference type="ChEBI" id="CHEBI:58702"/>
    </ligand>
</feature>
<keyword evidence="10" id="KW-0150">Chloroplast</keyword>
<dbReference type="GO" id="GO:0009423">
    <property type="term" value="P:chorismate biosynthetic process"/>
    <property type="evidence" value="ECO:0007669"/>
    <property type="project" value="UniProtKB-UniPathway"/>
</dbReference>
<keyword evidence="9" id="KW-0464">Manganese</keyword>
<dbReference type="OrthoDB" id="2338at2759"/>
<comment type="catalytic activity">
    <reaction evidence="8 10">
        <text>D-erythrose 4-phosphate + phosphoenolpyruvate + H2O = 7-phospho-2-dehydro-3-deoxy-D-arabino-heptonate + phosphate</text>
        <dbReference type="Rhea" id="RHEA:14717"/>
        <dbReference type="ChEBI" id="CHEBI:15377"/>
        <dbReference type="ChEBI" id="CHEBI:16897"/>
        <dbReference type="ChEBI" id="CHEBI:43474"/>
        <dbReference type="ChEBI" id="CHEBI:58394"/>
        <dbReference type="ChEBI" id="CHEBI:58702"/>
        <dbReference type="EC" id="2.5.1.54"/>
    </reaction>
</comment>
<feature type="binding site" evidence="9">
    <location>
        <position position="384"/>
    </location>
    <ligand>
        <name>Mn(2+)</name>
        <dbReference type="ChEBI" id="CHEBI:29035"/>
    </ligand>
</feature>
<dbReference type="GO" id="GO:0008652">
    <property type="term" value="P:amino acid biosynthetic process"/>
    <property type="evidence" value="ECO:0007669"/>
    <property type="project" value="UniProtKB-KW"/>
</dbReference>
<feature type="binding site" evidence="9">
    <location>
        <position position="456"/>
    </location>
    <ligand>
        <name>Mn(2+)</name>
        <dbReference type="ChEBI" id="CHEBI:29035"/>
    </ligand>
</feature>
<protein>
    <recommendedName>
        <fullName evidence="10">Phospho-2-dehydro-3-deoxyheptonate aldolase</fullName>
        <ecNumber evidence="10">2.5.1.54</ecNumber>
    </recommendedName>
</protein>
<evidence type="ECO:0000256" key="5">
    <source>
        <dbReference type="ARBA" id="ARBA00022679"/>
    </source>
</evidence>
<evidence type="ECO:0000256" key="1">
    <source>
        <dbReference type="ARBA" id="ARBA00004229"/>
    </source>
</evidence>
<dbReference type="GO" id="GO:0009073">
    <property type="term" value="P:aromatic amino acid family biosynthetic process"/>
    <property type="evidence" value="ECO:0007669"/>
    <property type="project" value="UniProtKB-KW"/>
</dbReference>
<dbReference type="EMBL" id="AUSU01001978">
    <property type="protein sequence ID" value="EPS69762.1"/>
    <property type="molecule type" value="Genomic_DNA"/>
</dbReference>
<feature type="non-terminal residue" evidence="11">
    <location>
        <position position="480"/>
    </location>
</feature>
<evidence type="ECO:0000256" key="4">
    <source>
        <dbReference type="ARBA" id="ARBA00022605"/>
    </source>
</evidence>
<dbReference type="InterPro" id="IPR013785">
    <property type="entry name" value="Aldolase_TIM"/>
</dbReference>
<evidence type="ECO:0000256" key="8">
    <source>
        <dbReference type="ARBA" id="ARBA00047508"/>
    </source>
</evidence>
<feature type="binding site" evidence="9">
    <location>
        <position position="426"/>
    </location>
    <ligand>
        <name>Mn(2+)</name>
        <dbReference type="ChEBI" id="CHEBI:29035"/>
    </ligand>
</feature>
<keyword evidence="12" id="KW-1185">Reference proteome</keyword>
<dbReference type="AlphaFoldDB" id="S8EB32"/>
<dbReference type="PANTHER" id="PTHR21337">
    <property type="entry name" value="PHOSPHO-2-DEHYDRO-3-DEOXYHEPTONATE ALDOLASE 1, 2"/>
    <property type="match status" value="1"/>
</dbReference>
<dbReference type="GO" id="GO:0009507">
    <property type="term" value="C:chloroplast"/>
    <property type="evidence" value="ECO:0007669"/>
    <property type="project" value="UniProtKB-SubCell"/>
</dbReference>
<evidence type="ECO:0000256" key="10">
    <source>
        <dbReference type="RuleBase" id="RU363071"/>
    </source>
</evidence>
<keyword evidence="7 10" id="KW-0057">Aromatic amino acid biosynthesis</keyword>
<keyword evidence="6 10" id="KW-0809">Transit peptide</keyword>
<dbReference type="GO" id="GO:0003849">
    <property type="term" value="F:3-deoxy-7-phosphoheptulonate synthase activity"/>
    <property type="evidence" value="ECO:0007669"/>
    <property type="project" value="UniProtKB-EC"/>
</dbReference>
<organism evidence="11 12">
    <name type="scientific">Genlisea aurea</name>
    <dbReference type="NCBI Taxonomy" id="192259"/>
    <lineage>
        <taxon>Eukaryota</taxon>
        <taxon>Viridiplantae</taxon>
        <taxon>Streptophyta</taxon>
        <taxon>Embryophyta</taxon>
        <taxon>Tracheophyta</taxon>
        <taxon>Spermatophyta</taxon>
        <taxon>Magnoliopsida</taxon>
        <taxon>eudicotyledons</taxon>
        <taxon>Gunneridae</taxon>
        <taxon>Pentapetalae</taxon>
        <taxon>asterids</taxon>
        <taxon>lamiids</taxon>
        <taxon>Lamiales</taxon>
        <taxon>Lentibulariaceae</taxon>
        <taxon>Genlisea</taxon>
    </lineage>
</organism>
<dbReference type="SUPFAM" id="SSF51569">
    <property type="entry name" value="Aldolase"/>
    <property type="match status" value="1"/>
</dbReference>
<evidence type="ECO:0000313" key="11">
    <source>
        <dbReference type="EMBL" id="EPS69762.1"/>
    </source>
</evidence>
<keyword evidence="9" id="KW-0170">Cobalt</keyword>
<comment type="caution">
    <text evidence="11">The sequence shown here is derived from an EMBL/GenBank/DDBJ whole genome shotgun (WGS) entry which is preliminary data.</text>
</comment>
<accession>S8EB32</accession>
<keyword evidence="10" id="KW-0934">Plastid</keyword>
<dbReference type="PANTHER" id="PTHR21337:SF0">
    <property type="entry name" value="PHOSPHO-2-DEHYDRO-3-DEOXYHEPTONATE ALDOLASE"/>
    <property type="match status" value="1"/>
</dbReference>
<comment type="cofactor">
    <cofactor evidence="9">
        <name>Mn(2+)</name>
        <dbReference type="ChEBI" id="CHEBI:29035"/>
    </cofactor>
    <cofactor evidence="9">
        <name>Co(2+)</name>
        <dbReference type="ChEBI" id="CHEBI:48828"/>
    </cofactor>
    <cofactor evidence="9">
        <name>Cd(2+)</name>
        <dbReference type="ChEBI" id="CHEBI:48775"/>
    </cofactor>
    <text evidence="9">Binds 1 divalent cation per subunit. The enzyme is active with manganese, cobalt or cadmium ions.</text>
</comment>
<feature type="binding site" evidence="9">
    <location>
        <position position="100"/>
    </location>
    <ligand>
        <name>Mn(2+)</name>
        <dbReference type="ChEBI" id="CHEBI:29035"/>
    </ligand>
</feature>
<comment type="subcellular location">
    <subcellularLocation>
        <location evidence="1 10">Plastid</location>
        <location evidence="1 10">Chloroplast</location>
    </subcellularLocation>
</comment>
<evidence type="ECO:0000256" key="9">
    <source>
        <dbReference type="PIRSR" id="PIRSR602480-1"/>
    </source>
</evidence>
<comment type="pathway">
    <text evidence="2 10">Metabolic intermediate biosynthesis; chorismate biosynthesis; chorismate from D-erythrose 4-phosphate and phosphoenolpyruvate: step 1/7.</text>
</comment>
<evidence type="ECO:0000256" key="3">
    <source>
        <dbReference type="ARBA" id="ARBA00008911"/>
    </source>
</evidence>
<dbReference type="NCBIfam" id="TIGR01358">
    <property type="entry name" value="DAHP_synth_II"/>
    <property type="match status" value="1"/>
</dbReference>
<keyword evidence="4 10" id="KW-0028">Amino-acid biosynthesis</keyword>
<dbReference type="Pfam" id="PF01474">
    <property type="entry name" value="DAHP_synth_2"/>
    <property type="match status" value="1"/>
</dbReference>
<evidence type="ECO:0000256" key="7">
    <source>
        <dbReference type="ARBA" id="ARBA00023141"/>
    </source>
</evidence>
<comment type="similarity">
    <text evidence="3 10">Belongs to the class-II DAHP synthase family.</text>
</comment>